<gene>
    <name evidence="4" type="ORF">ACFSKW_28910</name>
</gene>
<proteinExistence type="inferred from homology"/>
<evidence type="ECO:0000256" key="2">
    <source>
        <dbReference type="ARBA" id="ARBA00022801"/>
    </source>
</evidence>
<reference evidence="5" key="1">
    <citation type="journal article" date="2019" name="Int. J. Syst. Evol. Microbiol.">
        <title>The Global Catalogue of Microorganisms (GCM) 10K type strain sequencing project: providing services to taxonomists for standard genome sequencing and annotation.</title>
        <authorList>
            <consortium name="The Broad Institute Genomics Platform"/>
            <consortium name="The Broad Institute Genome Sequencing Center for Infectious Disease"/>
            <person name="Wu L."/>
            <person name="Ma J."/>
        </authorList>
    </citation>
    <scope>NUCLEOTIDE SEQUENCE [LARGE SCALE GENOMIC DNA]</scope>
    <source>
        <strain evidence="5">ICMP 6774ER</strain>
    </source>
</reference>
<keyword evidence="2 4" id="KW-0378">Hydrolase</keyword>
<dbReference type="PROSITE" id="PS50263">
    <property type="entry name" value="CN_HYDROLASE"/>
    <property type="match status" value="1"/>
</dbReference>
<dbReference type="EMBL" id="JBHUFV010000043">
    <property type="protein sequence ID" value="MFD1935500.1"/>
    <property type="molecule type" value="Genomic_DNA"/>
</dbReference>
<dbReference type="Pfam" id="PF00795">
    <property type="entry name" value="CN_hydrolase"/>
    <property type="match status" value="1"/>
</dbReference>
<organism evidence="4 5">
    <name type="scientific">Nonomuraea mangrovi</name>
    <dbReference type="NCBI Taxonomy" id="2316207"/>
    <lineage>
        <taxon>Bacteria</taxon>
        <taxon>Bacillati</taxon>
        <taxon>Actinomycetota</taxon>
        <taxon>Actinomycetes</taxon>
        <taxon>Streptosporangiales</taxon>
        <taxon>Streptosporangiaceae</taxon>
        <taxon>Nonomuraea</taxon>
    </lineage>
</organism>
<dbReference type="InterPro" id="IPR001110">
    <property type="entry name" value="UPF0012_CS"/>
</dbReference>
<sequence>MRIAMAQMSSGQDRADNLRRMAATLDRAAGQGAELVLFPEACSYRGPLSAEHVEDRTGPTLSLLSERAARHGIAVLAGGLWLASGDPGRPYNASVFVGPGGEPAAEYRKVHLFRLRTAEVDEDEGAYTTPGERLVTVSYRGFTFGLSICYDLRFPELYRALARSGADVLCVPSNFSAVTGAVHWEPLLRARAIENLCYVLAPAQEGVSPDGFVTHGHSLAVDPWGRVLACAEDGTGLVMVELDRGALDQARGALNAPNETVPAVYGGQVALEPAHG</sequence>
<dbReference type="RefSeq" id="WP_379575616.1">
    <property type="nucleotide sequence ID" value="NZ_JBHUFV010000043.1"/>
</dbReference>
<dbReference type="SUPFAM" id="SSF56317">
    <property type="entry name" value="Carbon-nitrogen hydrolase"/>
    <property type="match status" value="1"/>
</dbReference>
<name>A0ABW4T2U8_9ACTN</name>
<dbReference type="Gene3D" id="3.60.110.10">
    <property type="entry name" value="Carbon-nitrogen hydrolase"/>
    <property type="match status" value="1"/>
</dbReference>
<dbReference type="Proteomes" id="UP001597368">
    <property type="component" value="Unassembled WGS sequence"/>
</dbReference>
<dbReference type="PROSITE" id="PS01227">
    <property type="entry name" value="UPF0012"/>
    <property type="match status" value="1"/>
</dbReference>
<comment type="similarity">
    <text evidence="1">Belongs to the carbon-nitrogen hydrolase superfamily. NIT1/NIT2 family.</text>
</comment>
<feature type="domain" description="CN hydrolase" evidence="3">
    <location>
        <begin position="1"/>
        <end position="244"/>
    </location>
</feature>
<dbReference type="PANTHER" id="PTHR23088">
    <property type="entry name" value="NITRILASE-RELATED"/>
    <property type="match status" value="1"/>
</dbReference>
<comment type="caution">
    <text evidence="4">The sequence shown here is derived from an EMBL/GenBank/DDBJ whole genome shotgun (WGS) entry which is preliminary data.</text>
</comment>
<dbReference type="InterPro" id="IPR045254">
    <property type="entry name" value="Nit1/2_C-N_Hydrolase"/>
</dbReference>
<dbReference type="PANTHER" id="PTHR23088:SF27">
    <property type="entry name" value="DEAMINATED GLUTATHIONE AMIDASE"/>
    <property type="match status" value="1"/>
</dbReference>
<dbReference type="GO" id="GO:0016787">
    <property type="term" value="F:hydrolase activity"/>
    <property type="evidence" value="ECO:0007669"/>
    <property type="project" value="UniProtKB-KW"/>
</dbReference>
<evidence type="ECO:0000256" key="1">
    <source>
        <dbReference type="ARBA" id="ARBA00010613"/>
    </source>
</evidence>
<accession>A0ABW4T2U8</accession>
<evidence type="ECO:0000313" key="4">
    <source>
        <dbReference type="EMBL" id="MFD1935500.1"/>
    </source>
</evidence>
<dbReference type="InterPro" id="IPR036526">
    <property type="entry name" value="C-N_Hydrolase_sf"/>
</dbReference>
<dbReference type="InterPro" id="IPR003010">
    <property type="entry name" value="C-N_Hydrolase"/>
</dbReference>
<protein>
    <submittedName>
        <fullName evidence="4">Carbon-nitrogen hydrolase family protein</fullName>
    </submittedName>
</protein>
<evidence type="ECO:0000259" key="3">
    <source>
        <dbReference type="PROSITE" id="PS50263"/>
    </source>
</evidence>
<dbReference type="CDD" id="cd07572">
    <property type="entry name" value="nit"/>
    <property type="match status" value="1"/>
</dbReference>
<keyword evidence="5" id="KW-1185">Reference proteome</keyword>
<evidence type="ECO:0000313" key="5">
    <source>
        <dbReference type="Proteomes" id="UP001597368"/>
    </source>
</evidence>